<gene>
    <name evidence="1" type="ORF">Slati_2820400</name>
</gene>
<comment type="caution">
    <text evidence="1">The sequence shown here is derived from an EMBL/GenBank/DDBJ whole genome shotgun (WGS) entry which is preliminary data.</text>
</comment>
<dbReference type="EMBL" id="JACGWN010000010">
    <property type="protein sequence ID" value="KAL0426456.1"/>
    <property type="molecule type" value="Genomic_DNA"/>
</dbReference>
<proteinExistence type="predicted"/>
<accession>A0AAW2VAN2</accession>
<dbReference type="AlphaFoldDB" id="A0AAW2VAN2"/>
<evidence type="ECO:0000313" key="1">
    <source>
        <dbReference type="EMBL" id="KAL0426456.1"/>
    </source>
</evidence>
<reference evidence="1" key="1">
    <citation type="submission" date="2020-06" db="EMBL/GenBank/DDBJ databases">
        <authorList>
            <person name="Li T."/>
            <person name="Hu X."/>
            <person name="Zhang T."/>
            <person name="Song X."/>
            <person name="Zhang H."/>
            <person name="Dai N."/>
            <person name="Sheng W."/>
            <person name="Hou X."/>
            <person name="Wei L."/>
        </authorList>
    </citation>
    <scope>NUCLEOTIDE SEQUENCE</scope>
    <source>
        <strain evidence="1">KEN1</strain>
        <tissue evidence="1">Leaf</tissue>
    </source>
</reference>
<organism evidence="1">
    <name type="scientific">Sesamum latifolium</name>
    <dbReference type="NCBI Taxonomy" id="2727402"/>
    <lineage>
        <taxon>Eukaryota</taxon>
        <taxon>Viridiplantae</taxon>
        <taxon>Streptophyta</taxon>
        <taxon>Embryophyta</taxon>
        <taxon>Tracheophyta</taxon>
        <taxon>Spermatophyta</taxon>
        <taxon>Magnoliopsida</taxon>
        <taxon>eudicotyledons</taxon>
        <taxon>Gunneridae</taxon>
        <taxon>Pentapetalae</taxon>
        <taxon>asterids</taxon>
        <taxon>lamiids</taxon>
        <taxon>Lamiales</taxon>
        <taxon>Pedaliaceae</taxon>
        <taxon>Sesamum</taxon>
    </lineage>
</organism>
<sequence length="56" mass="6189">MSGADACHLANVLPEQFYNEKFIVYVLKIGVRIGVEVGTRPGAVEEQSNALVKWIK</sequence>
<name>A0AAW2VAN2_9LAMI</name>
<reference evidence="1" key="2">
    <citation type="journal article" date="2024" name="Plant">
        <title>Genomic evolution and insights into agronomic trait innovations of Sesamum species.</title>
        <authorList>
            <person name="Miao H."/>
            <person name="Wang L."/>
            <person name="Qu L."/>
            <person name="Liu H."/>
            <person name="Sun Y."/>
            <person name="Le M."/>
            <person name="Wang Q."/>
            <person name="Wei S."/>
            <person name="Zheng Y."/>
            <person name="Lin W."/>
            <person name="Duan Y."/>
            <person name="Cao H."/>
            <person name="Xiong S."/>
            <person name="Wang X."/>
            <person name="Wei L."/>
            <person name="Li C."/>
            <person name="Ma Q."/>
            <person name="Ju M."/>
            <person name="Zhao R."/>
            <person name="Li G."/>
            <person name="Mu C."/>
            <person name="Tian Q."/>
            <person name="Mei H."/>
            <person name="Zhang T."/>
            <person name="Gao T."/>
            <person name="Zhang H."/>
        </authorList>
    </citation>
    <scope>NUCLEOTIDE SEQUENCE</scope>
    <source>
        <strain evidence="1">KEN1</strain>
    </source>
</reference>
<protein>
    <submittedName>
        <fullName evidence="1">Uncharacterized protein</fullName>
    </submittedName>
</protein>